<evidence type="ECO:0000313" key="1">
    <source>
        <dbReference type="EMBL" id="KKL77125.1"/>
    </source>
</evidence>
<organism evidence="1">
    <name type="scientific">marine sediment metagenome</name>
    <dbReference type="NCBI Taxonomy" id="412755"/>
    <lineage>
        <taxon>unclassified sequences</taxon>
        <taxon>metagenomes</taxon>
        <taxon>ecological metagenomes</taxon>
    </lineage>
</organism>
<sequence>MKFPLGVLKTIAGIVVSEVIDRVTSSDETPPKEELAMEVIDKIIDHASINPEDLAAELIMELLTEERSDELLDNMMRKIRLPFGTGRVLKRALDSQLPEAIRDPLLEMLGHEVIGGNLVKKL</sequence>
<protein>
    <submittedName>
        <fullName evidence="1">Uncharacterized protein</fullName>
    </submittedName>
</protein>
<accession>A0A0F9H662</accession>
<gene>
    <name evidence="1" type="ORF">LCGC14_2038020</name>
</gene>
<name>A0A0F9H662_9ZZZZ</name>
<proteinExistence type="predicted"/>
<dbReference type="AlphaFoldDB" id="A0A0F9H662"/>
<dbReference type="EMBL" id="LAZR01023842">
    <property type="protein sequence ID" value="KKL77125.1"/>
    <property type="molecule type" value="Genomic_DNA"/>
</dbReference>
<reference evidence="1" key="1">
    <citation type="journal article" date="2015" name="Nature">
        <title>Complex archaea that bridge the gap between prokaryotes and eukaryotes.</title>
        <authorList>
            <person name="Spang A."/>
            <person name="Saw J.H."/>
            <person name="Jorgensen S.L."/>
            <person name="Zaremba-Niedzwiedzka K."/>
            <person name="Martijn J."/>
            <person name="Lind A.E."/>
            <person name="van Eijk R."/>
            <person name="Schleper C."/>
            <person name="Guy L."/>
            <person name="Ettema T.J."/>
        </authorList>
    </citation>
    <scope>NUCLEOTIDE SEQUENCE</scope>
</reference>
<comment type="caution">
    <text evidence="1">The sequence shown here is derived from an EMBL/GenBank/DDBJ whole genome shotgun (WGS) entry which is preliminary data.</text>
</comment>